<keyword evidence="2 6" id="KW-0812">Transmembrane</keyword>
<feature type="transmembrane region" description="Helical" evidence="6">
    <location>
        <begin position="172"/>
        <end position="191"/>
    </location>
</feature>
<organism evidence="8 9">
    <name type="scientific">Paraconexibacter algicola</name>
    <dbReference type="NCBI Taxonomy" id="2133960"/>
    <lineage>
        <taxon>Bacteria</taxon>
        <taxon>Bacillati</taxon>
        <taxon>Actinomycetota</taxon>
        <taxon>Thermoleophilia</taxon>
        <taxon>Solirubrobacterales</taxon>
        <taxon>Paraconexibacteraceae</taxon>
        <taxon>Paraconexibacter</taxon>
    </lineage>
</organism>
<keyword evidence="9" id="KW-1185">Reference proteome</keyword>
<dbReference type="EMBL" id="PYYB01000001">
    <property type="protein sequence ID" value="PTL58966.1"/>
    <property type="molecule type" value="Genomic_DNA"/>
</dbReference>
<dbReference type="GO" id="GO:0016020">
    <property type="term" value="C:membrane"/>
    <property type="evidence" value="ECO:0007669"/>
    <property type="project" value="UniProtKB-SubCell"/>
</dbReference>
<dbReference type="Pfam" id="PF14378">
    <property type="entry name" value="PAP2_3"/>
    <property type="match status" value="1"/>
</dbReference>
<dbReference type="InterPro" id="IPR026841">
    <property type="entry name" value="Aur1/Ipt1"/>
</dbReference>
<feature type="transmembrane region" description="Helical" evidence="6">
    <location>
        <begin position="12"/>
        <end position="34"/>
    </location>
</feature>
<keyword evidence="4 6" id="KW-0472">Membrane</keyword>
<evidence type="ECO:0000256" key="5">
    <source>
        <dbReference type="SAM" id="MobiDB-lite"/>
    </source>
</evidence>
<dbReference type="AlphaFoldDB" id="A0A2T4UI98"/>
<dbReference type="Proteomes" id="UP000240739">
    <property type="component" value="Unassembled WGS sequence"/>
</dbReference>
<dbReference type="PANTHER" id="PTHR31310">
    <property type="match status" value="1"/>
</dbReference>
<evidence type="ECO:0000256" key="4">
    <source>
        <dbReference type="ARBA" id="ARBA00023136"/>
    </source>
</evidence>
<dbReference type="OrthoDB" id="5241565at2"/>
<evidence type="ECO:0000313" key="9">
    <source>
        <dbReference type="Proteomes" id="UP000240739"/>
    </source>
</evidence>
<proteinExistence type="predicted"/>
<accession>A0A2T4UI98</accession>
<evidence type="ECO:0000256" key="1">
    <source>
        <dbReference type="ARBA" id="ARBA00004141"/>
    </source>
</evidence>
<comment type="subcellular location">
    <subcellularLocation>
        <location evidence="1">Membrane</location>
        <topology evidence="1">Multi-pass membrane protein</topology>
    </subcellularLocation>
</comment>
<evidence type="ECO:0000313" key="8">
    <source>
        <dbReference type="EMBL" id="PTL58966.1"/>
    </source>
</evidence>
<name>A0A2T4UI98_9ACTN</name>
<comment type="caution">
    <text evidence="8">The sequence shown here is derived from an EMBL/GenBank/DDBJ whole genome shotgun (WGS) entry which is preliminary data.</text>
</comment>
<sequence length="272" mass="29777">MLVRVLDYRTRLFPRGVLDVAVQVAIFFAMYYAYRMLRGAIDNPEGAAVAFENARNLIDIERSLGLFVEPSMQAWASGTGFLVDAASAIYVNAQTSVTVGALAYLYLRHNAHFYFVRNMFFFAFLCAIAGYVLYPTAPPRFFPEWGFFDAVAEFSGISSTDPSLVNKLYNPYAAVPSMHIAFALMIGIPLAKLVKWRVLKVFWATYPVMVLFVIVVTGNHFLADAFLGAVAAVVAALCARTVSRIRPDRWGWGPAAPAGPPTTPPAPAAATA</sequence>
<dbReference type="InterPro" id="IPR052185">
    <property type="entry name" value="IPC_Synthase-Related"/>
</dbReference>
<dbReference type="RefSeq" id="WP_107567402.1">
    <property type="nucleotide sequence ID" value="NZ_PYYB01000001.1"/>
</dbReference>
<feature type="region of interest" description="Disordered" evidence="5">
    <location>
        <begin position="253"/>
        <end position="272"/>
    </location>
</feature>
<keyword evidence="3 6" id="KW-1133">Transmembrane helix</keyword>
<feature type="domain" description="Inositolphosphotransferase Aur1/Ipt1" evidence="7">
    <location>
        <begin position="56"/>
        <end position="237"/>
    </location>
</feature>
<evidence type="ECO:0000256" key="3">
    <source>
        <dbReference type="ARBA" id="ARBA00022989"/>
    </source>
</evidence>
<feature type="transmembrane region" description="Helical" evidence="6">
    <location>
        <begin position="87"/>
        <end position="107"/>
    </location>
</feature>
<feature type="transmembrane region" description="Helical" evidence="6">
    <location>
        <begin position="114"/>
        <end position="134"/>
    </location>
</feature>
<gene>
    <name evidence="8" type="ORF">C7Y72_04535</name>
</gene>
<feature type="transmembrane region" description="Helical" evidence="6">
    <location>
        <begin position="221"/>
        <end position="239"/>
    </location>
</feature>
<evidence type="ECO:0000256" key="2">
    <source>
        <dbReference type="ARBA" id="ARBA00022692"/>
    </source>
</evidence>
<evidence type="ECO:0000256" key="6">
    <source>
        <dbReference type="SAM" id="Phobius"/>
    </source>
</evidence>
<protein>
    <recommendedName>
        <fullName evidence="7">Inositolphosphotransferase Aur1/Ipt1 domain-containing protein</fullName>
    </recommendedName>
</protein>
<evidence type="ECO:0000259" key="7">
    <source>
        <dbReference type="Pfam" id="PF14378"/>
    </source>
</evidence>
<reference evidence="8 9" key="1">
    <citation type="submission" date="2018-03" db="EMBL/GenBank/DDBJ databases">
        <title>Aquarubrobacter algicola gen. nov., sp. nov., a novel actinobacterium isolated from shallow eutrophic lake during the end of cyanobacterial harmful algal blooms.</title>
        <authorList>
            <person name="Chun S.J."/>
        </authorList>
    </citation>
    <scope>NUCLEOTIDE SEQUENCE [LARGE SCALE GENOMIC DNA]</scope>
    <source>
        <strain evidence="8 9">Seoho-28</strain>
    </source>
</reference>
<feature type="compositionally biased region" description="Pro residues" evidence="5">
    <location>
        <begin position="257"/>
        <end position="272"/>
    </location>
</feature>
<feature type="transmembrane region" description="Helical" evidence="6">
    <location>
        <begin position="198"/>
        <end position="215"/>
    </location>
</feature>
<dbReference type="PANTHER" id="PTHR31310:SF7">
    <property type="entry name" value="PA-PHOSPHATASE RELATED-FAMILY PROTEIN DDB_G0268928"/>
    <property type="match status" value="1"/>
</dbReference>